<feature type="domain" description="Translation elongation factor EF1B beta/delta subunit guanine nucleotide exchange" evidence="7">
    <location>
        <begin position="6"/>
        <end position="92"/>
    </location>
</feature>
<evidence type="ECO:0000313" key="8">
    <source>
        <dbReference type="EMBL" id="BCU70477.1"/>
    </source>
</evidence>
<evidence type="ECO:0000313" key="9">
    <source>
        <dbReference type="Proteomes" id="UP000825123"/>
    </source>
</evidence>
<dbReference type="InterPro" id="IPR014717">
    <property type="entry name" value="Transl_elong_EF1B/ribsomal_bS6"/>
</dbReference>
<dbReference type="CDD" id="cd00292">
    <property type="entry name" value="EF1B"/>
    <property type="match status" value="1"/>
</dbReference>
<evidence type="ECO:0000256" key="3">
    <source>
        <dbReference type="ARBA" id="ARBA00017600"/>
    </source>
</evidence>
<dbReference type="PIRSF" id="PIRSF006521">
    <property type="entry name" value="Transl_elong_EF1B_B_arc"/>
    <property type="match status" value="1"/>
</dbReference>
<evidence type="ECO:0000256" key="4">
    <source>
        <dbReference type="ARBA" id="ARBA00022768"/>
    </source>
</evidence>
<comment type="function">
    <text evidence="1 6">Promotes the exchange of GDP for GTP in EF-1-alpha/GDP, thus allowing the regeneration of EF-1-alpha/GTP that could then be used to form the ternary complex EF-1-alpha/GTP/AAtRNA.</text>
</comment>
<evidence type="ECO:0000259" key="7">
    <source>
        <dbReference type="SMART" id="SM00888"/>
    </source>
</evidence>
<dbReference type="InterPro" id="IPR004542">
    <property type="entry name" value="Transl_elong_EF1B_B_arc"/>
</dbReference>
<evidence type="ECO:0000256" key="5">
    <source>
        <dbReference type="ARBA" id="ARBA00022917"/>
    </source>
</evidence>
<dbReference type="AlphaFoldDB" id="A0A8D5U7M9"/>
<evidence type="ECO:0000256" key="6">
    <source>
        <dbReference type="HAMAP-Rule" id="MF_00043"/>
    </source>
</evidence>
<keyword evidence="4 6" id="KW-0251">Elongation factor</keyword>
<evidence type="ECO:0000256" key="1">
    <source>
        <dbReference type="ARBA" id="ARBA00003815"/>
    </source>
</evidence>
<keyword evidence="5 6" id="KW-0648">Protein biosynthesis</keyword>
<dbReference type="Pfam" id="PF00736">
    <property type="entry name" value="EF1_GNE"/>
    <property type="match status" value="1"/>
</dbReference>
<dbReference type="InterPro" id="IPR036219">
    <property type="entry name" value="eEF-1beta-like_sf"/>
</dbReference>
<dbReference type="NCBIfam" id="TIGR00489">
    <property type="entry name" value="aEF-1_beta"/>
    <property type="match status" value="1"/>
</dbReference>
<dbReference type="SUPFAM" id="SSF54984">
    <property type="entry name" value="eEF-1beta-like"/>
    <property type="match status" value="1"/>
</dbReference>
<dbReference type="NCBIfam" id="NF001670">
    <property type="entry name" value="PRK00435.1"/>
    <property type="match status" value="1"/>
</dbReference>
<dbReference type="SMART" id="SM00888">
    <property type="entry name" value="EF1_GNE"/>
    <property type="match status" value="1"/>
</dbReference>
<evidence type="ECO:0000256" key="2">
    <source>
        <dbReference type="ARBA" id="ARBA00007411"/>
    </source>
</evidence>
<dbReference type="PANTHER" id="PTHR39647">
    <property type="entry name" value="ELONGATION FACTOR 1-BETA"/>
    <property type="match status" value="1"/>
</dbReference>
<dbReference type="Gene3D" id="3.30.70.60">
    <property type="match status" value="1"/>
</dbReference>
<gene>
    <name evidence="6" type="primary">ef1b</name>
    <name evidence="8" type="ORF">KN1_17740</name>
</gene>
<keyword evidence="9" id="KW-1185">Reference proteome</keyword>
<dbReference type="Proteomes" id="UP000825123">
    <property type="component" value="Chromosome"/>
</dbReference>
<dbReference type="EMBL" id="AP024597">
    <property type="protein sequence ID" value="BCU70477.1"/>
    <property type="molecule type" value="Genomic_DNA"/>
</dbReference>
<comment type="similarity">
    <text evidence="2 6">Belongs to the EF-1-beta/EF-1-delta family.</text>
</comment>
<sequence length="94" mass="10359">MKKVTDVLVILKVYPESDEINLDTLTEEINKKLPQGYKLVRKDTEPIAYGLKALVAYIQMPENTEGGTEALEDIVNGIQGVSHAEVVGVTRLGF</sequence>
<dbReference type="KEGG" id="csty:KN1_17740"/>
<reference evidence="8 9" key="1">
    <citation type="submission" date="2021-04" db="EMBL/GenBank/DDBJ databases">
        <title>Complete genome sequence of Stygiolobus sp. KN-1.</title>
        <authorList>
            <person name="Nakamura K."/>
            <person name="Sakai H."/>
            <person name="Kurosawa N."/>
        </authorList>
    </citation>
    <scope>NUCLEOTIDE SEQUENCE [LARGE SCALE GENOMIC DNA]</scope>
    <source>
        <strain evidence="8 9">KN-1</strain>
    </source>
</reference>
<dbReference type="InterPro" id="IPR014038">
    <property type="entry name" value="EF1B_bsu/dsu_GNE"/>
</dbReference>
<name>A0A8D5U7M9_9CREN</name>
<proteinExistence type="inferred from homology"/>
<dbReference type="PANTHER" id="PTHR39647:SF1">
    <property type="entry name" value="ELONGATION FACTOR 1-BETA"/>
    <property type="match status" value="1"/>
</dbReference>
<dbReference type="HAMAP" id="MF_00043">
    <property type="entry name" value="EF1_beta"/>
    <property type="match status" value="1"/>
</dbReference>
<dbReference type="GO" id="GO:0003746">
    <property type="term" value="F:translation elongation factor activity"/>
    <property type="evidence" value="ECO:0007669"/>
    <property type="project" value="UniProtKB-UniRule"/>
</dbReference>
<organism evidence="8 9">
    <name type="scientific">Stygiolobus caldivivus</name>
    <dbReference type="NCBI Taxonomy" id="2824673"/>
    <lineage>
        <taxon>Archaea</taxon>
        <taxon>Thermoproteota</taxon>
        <taxon>Thermoprotei</taxon>
        <taxon>Sulfolobales</taxon>
        <taxon>Sulfolobaceae</taxon>
        <taxon>Stygiolobus</taxon>
    </lineage>
</organism>
<protein>
    <recommendedName>
        <fullName evidence="3 6">Elongation factor 1-beta</fullName>
        <shortName evidence="6">EF-1-beta</shortName>
    </recommendedName>
    <alternativeName>
        <fullName evidence="6">aEF-1beta</fullName>
    </alternativeName>
</protein>
<accession>A0A8D5U7M9</accession>